<dbReference type="PANTHER" id="PTHR12674:SF2">
    <property type="entry name" value="PREFOLDIN SUBUNIT 5"/>
    <property type="match status" value="1"/>
</dbReference>
<comment type="similarity">
    <text evidence="1">Belongs to the prefoldin subunit alpha family.</text>
</comment>
<comment type="caution">
    <text evidence="3">The sequence shown here is derived from an EMBL/GenBank/DDBJ whole genome shotgun (WGS) entry which is preliminary data.</text>
</comment>
<dbReference type="GO" id="GO:1990113">
    <property type="term" value="P:RNA polymerase I assembly"/>
    <property type="evidence" value="ECO:0007669"/>
    <property type="project" value="TreeGrafter"/>
</dbReference>
<dbReference type="GO" id="GO:0005737">
    <property type="term" value="C:cytoplasm"/>
    <property type="evidence" value="ECO:0007669"/>
    <property type="project" value="TreeGrafter"/>
</dbReference>
<dbReference type="GO" id="GO:1990114">
    <property type="term" value="P:RNA polymerase II core complex assembly"/>
    <property type="evidence" value="ECO:0007669"/>
    <property type="project" value="TreeGrafter"/>
</dbReference>
<dbReference type="InterPro" id="IPR004127">
    <property type="entry name" value="Prefoldin_subunit_alpha"/>
</dbReference>
<keyword evidence="2" id="KW-0175">Coiled coil</keyword>
<evidence type="ECO:0000313" key="4">
    <source>
        <dbReference type="Proteomes" id="UP001301350"/>
    </source>
</evidence>
<evidence type="ECO:0000313" key="3">
    <source>
        <dbReference type="EMBL" id="KAK4535330.1"/>
    </source>
</evidence>
<dbReference type="NCBIfam" id="TIGR00293">
    <property type="entry name" value="prefoldin subunit alpha"/>
    <property type="match status" value="1"/>
</dbReference>
<dbReference type="Proteomes" id="UP001301350">
    <property type="component" value="Unassembled WGS sequence"/>
</dbReference>
<dbReference type="Pfam" id="PF02996">
    <property type="entry name" value="Prefoldin"/>
    <property type="match status" value="1"/>
</dbReference>
<dbReference type="Gene3D" id="1.10.287.370">
    <property type="match status" value="1"/>
</dbReference>
<proteinExistence type="inferred from homology"/>
<protein>
    <recommendedName>
        <fullName evidence="5">Prefoldin subunit 5</fullName>
    </recommendedName>
</protein>
<gene>
    <name evidence="3" type="ORF">CDCA_CDCA04G1355</name>
</gene>
<dbReference type="GO" id="GO:0051082">
    <property type="term" value="F:unfolded protein binding"/>
    <property type="evidence" value="ECO:0007669"/>
    <property type="project" value="InterPro"/>
</dbReference>
<feature type="coiled-coil region" evidence="2">
    <location>
        <begin position="29"/>
        <end position="59"/>
    </location>
</feature>
<dbReference type="InterPro" id="IPR011599">
    <property type="entry name" value="PFD_alpha_archaea"/>
</dbReference>
<sequence length="183" mass="19587">MTDTAAAVATAATASTAGNQPIPITALPAQSLQQVAEALAREVERLSQALQQLSQASQRWSLCRATVEKWERQVRAVQDSSEEADGSVPRLADGDEVLLPLTGSVFVSGQVCEPETCLVDIGTGYSVQKTPAEARAYFDGKLKVVNEHARQASAALEEKRKQWEVVKQVLAAKLQGSGAARDR</sequence>
<dbReference type="AlphaFoldDB" id="A0AAV9ITA8"/>
<reference evidence="3 4" key="1">
    <citation type="submission" date="2022-07" db="EMBL/GenBank/DDBJ databases">
        <title>Genome-wide signatures of adaptation to extreme environments.</title>
        <authorList>
            <person name="Cho C.H."/>
            <person name="Yoon H.S."/>
        </authorList>
    </citation>
    <scope>NUCLEOTIDE SEQUENCE [LARGE SCALE GENOMIC DNA]</scope>
    <source>
        <strain evidence="3 4">DBV 063 E5</strain>
    </source>
</reference>
<dbReference type="CDD" id="cd23157">
    <property type="entry name" value="Prefoldin_5"/>
    <property type="match status" value="1"/>
</dbReference>
<dbReference type="EMBL" id="JANCYW010000004">
    <property type="protein sequence ID" value="KAK4535330.1"/>
    <property type="molecule type" value="Genomic_DNA"/>
</dbReference>
<keyword evidence="4" id="KW-1185">Reference proteome</keyword>
<dbReference type="SUPFAM" id="SSF46579">
    <property type="entry name" value="Prefoldin"/>
    <property type="match status" value="1"/>
</dbReference>
<evidence type="ECO:0008006" key="5">
    <source>
        <dbReference type="Google" id="ProtNLM"/>
    </source>
</evidence>
<dbReference type="PANTHER" id="PTHR12674">
    <property type="entry name" value="PREFOLDIN SUBUNIT 5"/>
    <property type="match status" value="1"/>
</dbReference>
<dbReference type="GO" id="GO:1990115">
    <property type="term" value="P:RNA polymerase III assembly"/>
    <property type="evidence" value="ECO:0007669"/>
    <property type="project" value="TreeGrafter"/>
</dbReference>
<accession>A0AAV9ITA8</accession>
<name>A0AAV9ITA8_CYACA</name>
<organism evidence="3 4">
    <name type="scientific">Cyanidium caldarium</name>
    <name type="common">Red alga</name>
    <dbReference type="NCBI Taxonomy" id="2771"/>
    <lineage>
        <taxon>Eukaryota</taxon>
        <taxon>Rhodophyta</taxon>
        <taxon>Bangiophyceae</taxon>
        <taxon>Cyanidiales</taxon>
        <taxon>Cyanidiaceae</taxon>
        <taxon>Cyanidium</taxon>
    </lineage>
</organism>
<evidence type="ECO:0000256" key="2">
    <source>
        <dbReference type="SAM" id="Coils"/>
    </source>
</evidence>
<evidence type="ECO:0000256" key="1">
    <source>
        <dbReference type="ARBA" id="ARBA00010048"/>
    </source>
</evidence>
<dbReference type="GO" id="GO:0006457">
    <property type="term" value="P:protein folding"/>
    <property type="evidence" value="ECO:0007669"/>
    <property type="project" value="InterPro"/>
</dbReference>
<dbReference type="InterPro" id="IPR009053">
    <property type="entry name" value="Prefoldin"/>
</dbReference>
<dbReference type="GO" id="GO:0016272">
    <property type="term" value="C:prefoldin complex"/>
    <property type="evidence" value="ECO:0007669"/>
    <property type="project" value="InterPro"/>
</dbReference>